<dbReference type="RefSeq" id="WP_210851521.1">
    <property type="nucleotide sequence ID" value="NZ_JAGQDD010000001.1"/>
</dbReference>
<keyword evidence="2" id="KW-0238">DNA-binding</keyword>
<comment type="caution">
    <text evidence="5">The sequence shown here is derived from an EMBL/GenBank/DDBJ whole genome shotgun (WGS) entry which is preliminary data.</text>
</comment>
<keyword evidence="6" id="KW-1185">Reference proteome</keyword>
<dbReference type="Pfam" id="PF20240">
    <property type="entry name" value="DUF6597"/>
    <property type="match status" value="1"/>
</dbReference>
<dbReference type="SUPFAM" id="SSF46689">
    <property type="entry name" value="Homeodomain-like"/>
    <property type="match status" value="1"/>
</dbReference>
<evidence type="ECO:0000256" key="3">
    <source>
        <dbReference type="ARBA" id="ARBA00023163"/>
    </source>
</evidence>
<dbReference type="SMART" id="SM00342">
    <property type="entry name" value="HTH_ARAC"/>
    <property type="match status" value="1"/>
</dbReference>
<dbReference type="Pfam" id="PF12833">
    <property type="entry name" value="HTH_18"/>
    <property type="match status" value="1"/>
</dbReference>
<dbReference type="InterPro" id="IPR009057">
    <property type="entry name" value="Homeodomain-like_sf"/>
</dbReference>
<dbReference type="PANTHER" id="PTHR46796">
    <property type="entry name" value="HTH-TYPE TRANSCRIPTIONAL ACTIVATOR RHAS-RELATED"/>
    <property type="match status" value="1"/>
</dbReference>
<sequence>MGIDSHLVAPAADLADVVRAFYWHDLRGASTLSLAQRATRVPPGPYNGLVWLLEGRAQLVECGGAAVDRELPAVFVAGAHRHDYRSLAITPYCSFGLAFQPGVLALLSGLDLGAWRDRIEDARLALPADWQALLDSVAQAPDHAARIARCEAFLRPRWQAVAPRQPGWVHLLRHAWRRSSLPAALTLQLWSQRHLQRRSGDAVGLRPGEVERYLRAERAMLAVRDGHAPAAEAAAEHGFADQAHFSREVKAAFAHSPVALQRRLDSADGDEDWLLRL</sequence>
<dbReference type="AlphaFoldDB" id="A0A941BFC3"/>
<protein>
    <submittedName>
        <fullName evidence="5">Helix-turn-helix domain-containing protein</fullName>
    </submittedName>
</protein>
<evidence type="ECO:0000259" key="4">
    <source>
        <dbReference type="PROSITE" id="PS01124"/>
    </source>
</evidence>
<dbReference type="Proteomes" id="UP000676246">
    <property type="component" value="Unassembled WGS sequence"/>
</dbReference>
<dbReference type="PANTHER" id="PTHR46796:SF15">
    <property type="entry name" value="BLL1074 PROTEIN"/>
    <property type="match status" value="1"/>
</dbReference>
<organism evidence="5 6">
    <name type="scientific">Ideonella alba</name>
    <dbReference type="NCBI Taxonomy" id="2824118"/>
    <lineage>
        <taxon>Bacteria</taxon>
        <taxon>Pseudomonadati</taxon>
        <taxon>Pseudomonadota</taxon>
        <taxon>Betaproteobacteria</taxon>
        <taxon>Burkholderiales</taxon>
        <taxon>Sphaerotilaceae</taxon>
        <taxon>Ideonella</taxon>
    </lineage>
</organism>
<evidence type="ECO:0000256" key="1">
    <source>
        <dbReference type="ARBA" id="ARBA00023015"/>
    </source>
</evidence>
<feature type="domain" description="HTH araC/xylS-type" evidence="4">
    <location>
        <begin position="191"/>
        <end position="263"/>
    </location>
</feature>
<evidence type="ECO:0000313" key="6">
    <source>
        <dbReference type="Proteomes" id="UP000676246"/>
    </source>
</evidence>
<dbReference type="PROSITE" id="PS01124">
    <property type="entry name" value="HTH_ARAC_FAMILY_2"/>
    <property type="match status" value="1"/>
</dbReference>
<keyword evidence="1" id="KW-0805">Transcription regulation</keyword>
<reference evidence="5 6" key="1">
    <citation type="submission" date="2021-04" db="EMBL/GenBank/DDBJ databases">
        <title>The genome sequence of Ideonella sp. 3Y2.</title>
        <authorList>
            <person name="Liu Y."/>
        </authorList>
    </citation>
    <scope>NUCLEOTIDE SEQUENCE [LARGE SCALE GENOMIC DNA]</scope>
    <source>
        <strain evidence="5 6">3Y2</strain>
    </source>
</reference>
<dbReference type="EMBL" id="JAGQDD010000001">
    <property type="protein sequence ID" value="MBQ0929268.1"/>
    <property type="molecule type" value="Genomic_DNA"/>
</dbReference>
<proteinExistence type="predicted"/>
<name>A0A941BFC3_9BURK</name>
<dbReference type="GO" id="GO:0043565">
    <property type="term" value="F:sequence-specific DNA binding"/>
    <property type="evidence" value="ECO:0007669"/>
    <property type="project" value="InterPro"/>
</dbReference>
<evidence type="ECO:0000313" key="5">
    <source>
        <dbReference type="EMBL" id="MBQ0929268.1"/>
    </source>
</evidence>
<keyword evidence="3" id="KW-0804">Transcription</keyword>
<dbReference type="InterPro" id="IPR046532">
    <property type="entry name" value="DUF6597"/>
</dbReference>
<dbReference type="GO" id="GO:0003700">
    <property type="term" value="F:DNA-binding transcription factor activity"/>
    <property type="evidence" value="ECO:0007669"/>
    <property type="project" value="InterPro"/>
</dbReference>
<gene>
    <name evidence="5" type="ORF">KAK03_02145</name>
</gene>
<dbReference type="InterPro" id="IPR018060">
    <property type="entry name" value="HTH_AraC"/>
</dbReference>
<dbReference type="Gene3D" id="1.10.10.60">
    <property type="entry name" value="Homeodomain-like"/>
    <property type="match status" value="1"/>
</dbReference>
<evidence type="ECO:0000256" key="2">
    <source>
        <dbReference type="ARBA" id="ARBA00023125"/>
    </source>
</evidence>
<dbReference type="InterPro" id="IPR050204">
    <property type="entry name" value="AraC_XylS_family_regulators"/>
</dbReference>
<accession>A0A941BFC3</accession>